<evidence type="ECO:0000313" key="3">
    <source>
        <dbReference type="Proteomes" id="UP000237752"/>
    </source>
</evidence>
<evidence type="ECO:0000256" key="1">
    <source>
        <dbReference type="SAM" id="MobiDB-lite"/>
    </source>
</evidence>
<dbReference type="Gene3D" id="1.10.4030.10">
    <property type="entry name" value="Porin chaperone SurA, peptide-binding domain"/>
    <property type="match status" value="1"/>
</dbReference>
<keyword evidence="3" id="KW-1185">Reference proteome</keyword>
<evidence type="ECO:0000313" key="2">
    <source>
        <dbReference type="EMBL" id="PRZ41948.1"/>
    </source>
</evidence>
<feature type="region of interest" description="Disordered" evidence="1">
    <location>
        <begin position="302"/>
        <end position="348"/>
    </location>
</feature>
<proteinExistence type="predicted"/>
<feature type="compositionally biased region" description="Polar residues" evidence="1">
    <location>
        <begin position="305"/>
        <end position="318"/>
    </location>
</feature>
<dbReference type="AlphaFoldDB" id="A0A2T1A0U9"/>
<dbReference type="RefSeq" id="WP_170111025.1">
    <property type="nucleotide sequence ID" value="NZ_PVUE01000007.1"/>
</dbReference>
<name>A0A2T1A0U9_9ACTN</name>
<sequence length="348" mass="35735">MAASARRRLIGGILGLFIGAAGLSACSNSNDIVAQVGSQTITVTQFDKAVQEAYSDPVIGKKAKKEGATYRQTLLTQMIQSDAMRQIAKKQGIANSAADIKAFEKTLFQGQTAEELQKSVAAGGTLYTVEAIHEEAEKGLVSIALGERSLGKTEAELTAAAAQTLAGSSKKLDLRYVLAPDAEAEGYLNELKAGTTTLDKLGAALGPATDGSPQPLEEPSVDLSQQPAQIKQALAGVPQGGFAAISSGQGTTLLVQVAAITNLPADQLQAQAQSQAQQQISQAGLTAAAKLAKKLNIKVNPRYGTLQSPSQDLPSITGSSPSTFKTPPAKKKSSAPAQPAVPGATTGG</sequence>
<gene>
    <name evidence="2" type="ORF">CLV47_10775</name>
</gene>
<dbReference type="EMBL" id="PVUE01000007">
    <property type="protein sequence ID" value="PRZ41948.1"/>
    <property type="molecule type" value="Genomic_DNA"/>
</dbReference>
<organism evidence="2 3">
    <name type="scientific">Antricoccus suffuscus</name>
    <dbReference type="NCBI Taxonomy" id="1629062"/>
    <lineage>
        <taxon>Bacteria</taxon>
        <taxon>Bacillati</taxon>
        <taxon>Actinomycetota</taxon>
        <taxon>Actinomycetes</taxon>
        <taxon>Geodermatophilales</taxon>
        <taxon>Antricoccaceae</taxon>
        <taxon>Antricoccus</taxon>
    </lineage>
</organism>
<dbReference type="Proteomes" id="UP000237752">
    <property type="component" value="Unassembled WGS sequence"/>
</dbReference>
<dbReference type="InterPro" id="IPR027304">
    <property type="entry name" value="Trigger_fact/SurA_dom_sf"/>
</dbReference>
<comment type="caution">
    <text evidence="2">The sequence shown here is derived from an EMBL/GenBank/DDBJ whole genome shotgun (WGS) entry which is preliminary data.</text>
</comment>
<dbReference type="PROSITE" id="PS51257">
    <property type="entry name" value="PROKAR_LIPOPROTEIN"/>
    <property type="match status" value="1"/>
</dbReference>
<reference evidence="2 3" key="1">
    <citation type="submission" date="2018-03" db="EMBL/GenBank/DDBJ databases">
        <title>Genomic Encyclopedia of Archaeal and Bacterial Type Strains, Phase II (KMG-II): from individual species to whole genera.</title>
        <authorList>
            <person name="Goeker M."/>
        </authorList>
    </citation>
    <scope>NUCLEOTIDE SEQUENCE [LARGE SCALE GENOMIC DNA]</scope>
    <source>
        <strain evidence="2 3">DSM 100065</strain>
    </source>
</reference>
<dbReference type="Pfam" id="PF13624">
    <property type="entry name" value="SurA_N_3"/>
    <property type="match status" value="1"/>
</dbReference>
<accession>A0A2T1A0U9</accession>
<dbReference type="SUPFAM" id="SSF109998">
    <property type="entry name" value="Triger factor/SurA peptide-binding domain-like"/>
    <property type="match status" value="1"/>
</dbReference>
<protein>
    <submittedName>
        <fullName evidence="2">SurA-like protein</fullName>
    </submittedName>
</protein>